<dbReference type="PROSITE" id="PS50088">
    <property type="entry name" value="ANK_REPEAT"/>
    <property type="match status" value="4"/>
</dbReference>
<dbReference type="InterPro" id="IPR002110">
    <property type="entry name" value="Ankyrin_rpt"/>
</dbReference>
<sequence>MEHADLIAELPLIEKLTAVERIQLAKQRRALQLMRWQERERKKARVRFGSGTVLLEATSRHDVDEVRQLLNLGADPNAHNEDGLTALHQCAIDDEDVIMQVLIDHGANVNSRDSEMWTPLHAAACCGHIRAMKILIENGAELLAVNSDGNMPYDICDEEAALDYVETEMANRGITQDDIDEERSCNERRMLEEMQIMHARGDSLDIRDKGGATPLHAACANGYYSVAEFLLECGCWVHVRDNDGWQPIHGAACWAQPDLVELLVQFGADINARTNSGETPLDLCEDETTRNVILTLQVEMHRRRLLTFARDSRRMKKPCSKFESPAPVARSIFSRRSAVRRMSVRDRCGVTLARLEARREAAVMRSWSFGESDTNDSSQQAPSPVLHRMWSASVAERWMNVVRVRLDQVDRVLIPSRSYQMLVRPLLHRIIQPEAASRC</sequence>
<dbReference type="PROSITE" id="PS50297">
    <property type="entry name" value="ANK_REP_REGION"/>
    <property type="match status" value="4"/>
</dbReference>
<dbReference type="GO" id="GO:0004857">
    <property type="term" value="F:enzyme inhibitor activity"/>
    <property type="evidence" value="ECO:0007669"/>
    <property type="project" value="TreeGrafter"/>
</dbReference>
<keyword evidence="1" id="KW-0677">Repeat</keyword>
<dbReference type="Proteomes" id="UP000030665">
    <property type="component" value="Unassembled WGS sequence"/>
</dbReference>
<accession>A0A077Z5A6</accession>
<dbReference type="GO" id="GO:0017020">
    <property type="term" value="F:myosin phosphatase regulator activity"/>
    <property type="evidence" value="ECO:0007669"/>
    <property type="project" value="TreeGrafter"/>
</dbReference>
<dbReference type="InterPro" id="IPR036770">
    <property type="entry name" value="Ankyrin_rpt-contain_sf"/>
</dbReference>
<dbReference type="Gene3D" id="1.25.40.20">
    <property type="entry name" value="Ankyrin repeat-containing domain"/>
    <property type="match status" value="2"/>
</dbReference>
<dbReference type="InterPro" id="IPR051226">
    <property type="entry name" value="PP1_Regulatory_Subunit"/>
</dbReference>
<dbReference type="PANTHER" id="PTHR24179">
    <property type="entry name" value="PROTEIN PHOSPHATASE 1 REGULATORY SUBUNIT 12"/>
    <property type="match status" value="1"/>
</dbReference>
<evidence type="ECO:0000313" key="3">
    <source>
        <dbReference type="EMBL" id="CDW54843.1"/>
    </source>
</evidence>
<dbReference type="FunFam" id="1.25.40.20:FF:000198">
    <property type="entry name" value="Myosin binding subunit, isoform P"/>
    <property type="match status" value="1"/>
</dbReference>
<dbReference type="SMART" id="SM00248">
    <property type="entry name" value="ANK"/>
    <property type="match status" value="5"/>
</dbReference>
<gene>
    <name evidence="3" type="ORF">TTRE_0000311301</name>
</gene>
<dbReference type="PRINTS" id="PR01415">
    <property type="entry name" value="ANKYRIN"/>
</dbReference>
<dbReference type="OrthoDB" id="19014at2759"/>
<evidence type="ECO:0000256" key="1">
    <source>
        <dbReference type="ARBA" id="ARBA00022737"/>
    </source>
</evidence>
<reference evidence="3" key="2">
    <citation type="submission" date="2014-03" db="EMBL/GenBank/DDBJ databases">
        <title>The whipworm genome and dual-species transcriptomics of an intimate host-pathogen interaction.</title>
        <authorList>
            <person name="Foth B.J."/>
            <person name="Tsai I.J."/>
            <person name="Reid A.J."/>
            <person name="Bancroft A.J."/>
            <person name="Nichol S."/>
            <person name="Tracey A."/>
            <person name="Holroyd N."/>
            <person name="Cotton J.A."/>
            <person name="Stanley E.J."/>
            <person name="Zarowiecki M."/>
            <person name="Liu J.Z."/>
            <person name="Huckvale T."/>
            <person name="Cooper P.J."/>
            <person name="Grencis R.K."/>
            <person name="Berriman M."/>
        </authorList>
    </citation>
    <scope>NUCLEOTIDE SEQUENCE [LARGE SCALE GENOMIC DNA]</scope>
</reference>
<feature type="repeat" description="ANK" evidence="2">
    <location>
        <begin position="210"/>
        <end position="242"/>
    </location>
</feature>
<feature type="repeat" description="ANK" evidence="2">
    <location>
        <begin position="243"/>
        <end position="275"/>
    </location>
</feature>
<keyword evidence="4" id="KW-1185">Reference proteome</keyword>
<dbReference type="STRING" id="36087.A0A077Z5A6"/>
<dbReference type="AlphaFoldDB" id="A0A077Z5A6"/>
<dbReference type="SUPFAM" id="SSF48403">
    <property type="entry name" value="Ankyrin repeat"/>
    <property type="match status" value="1"/>
</dbReference>
<feature type="repeat" description="ANK" evidence="2">
    <location>
        <begin position="115"/>
        <end position="147"/>
    </location>
</feature>
<feature type="repeat" description="ANK" evidence="2">
    <location>
        <begin position="82"/>
        <end position="114"/>
    </location>
</feature>
<reference evidence="3" key="1">
    <citation type="submission" date="2014-01" db="EMBL/GenBank/DDBJ databases">
        <authorList>
            <person name="Aslett M."/>
        </authorList>
    </citation>
    <scope>NUCLEOTIDE SEQUENCE</scope>
</reference>
<dbReference type="GO" id="GO:0005737">
    <property type="term" value="C:cytoplasm"/>
    <property type="evidence" value="ECO:0007669"/>
    <property type="project" value="TreeGrafter"/>
</dbReference>
<name>A0A077Z5A6_TRITR</name>
<evidence type="ECO:0000313" key="4">
    <source>
        <dbReference type="Proteomes" id="UP000030665"/>
    </source>
</evidence>
<protein>
    <submittedName>
        <fullName evidence="3">Protein phosphatase regulatory inhibitor subunit</fullName>
    </submittedName>
</protein>
<keyword evidence="2" id="KW-0040">ANK repeat</keyword>
<evidence type="ECO:0000256" key="2">
    <source>
        <dbReference type="PROSITE-ProRule" id="PRU00023"/>
    </source>
</evidence>
<dbReference type="EMBL" id="HG805918">
    <property type="protein sequence ID" value="CDW54843.1"/>
    <property type="molecule type" value="Genomic_DNA"/>
</dbReference>
<dbReference type="PANTHER" id="PTHR24179:SF29">
    <property type="entry name" value="LD46604P"/>
    <property type="match status" value="1"/>
</dbReference>
<dbReference type="Pfam" id="PF12796">
    <property type="entry name" value="Ank_2"/>
    <property type="match status" value="2"/>
</dbReference>
<proteinExistence type="predicted"/>
<organism evidence="3 4">
    <name type="scientific">Trichuris trichiura</name>
    <name type="common">Whipworm</name>
    <name type="synonym">Trichocephalus trichiurus</name>
    <dbReference type="NCBI Taxonomy" id="36087"/>
    <lineage>
        <taxon>Eukaryota</taxon>
        <taxon>Metazoa</taxon>
        <taxon>Ecdysozoa</taxon>
        <taxon>Nematoda</taxon>
        <taxon>Enoplea</taxon>
        <taxon>Dorylaimia</taxon>
        <taxon>Trichinellida</taxon>
        <taxon>Trichuridae</taxon>
        <taxon>Trichuris</taxon>
    </lineage>
</organism>